<dbReference type="OrthoDB" id="5484550at2"/>
<dbReference type="EMBL" id="SRSD01000007">
    <property type="protein sequence ID" value="KAA0890506.1"/>
    <property type="molecule type" value="Genomic_DNA"/>
</dbReference>
<comment type="caution">
    <text evidence="1">The sequence shown here is derived from an EMBL/GenBank/DDBJ whole genome shotgun (WGS) entry which is preliminary data.</text>
</comment>
<dbReference type="InterPro" id="IPR053158">
    <property type="entry name" value="CapK_Type1_Caps_Biosynth"/>
</dbReference>
<evidence type="ECO:0000313" key="2">
    <source>
        <dbReference type="Proteomes" id="UP000324298"/>
    </source>
</evidence>
<keyword evidence="2" id="KW-1185">Reference proteome</keyword>
<dbReference type="InterPro" id="IPR042099">
    <property type="entry name" value="ANL_N_sf"/>
</dbReference>
<sequence>MLKHRVFAPLRRNLCEPLDALRSGTPRLRYWKELEHSQYLPESELRQIQWRKLMDLLDYVWDHNSFHRERLERAGITPDMIRTPADFMKIPMIRKEDIRSNIGKMISSGYDCDSLMKFKTGGSTGKALEIYMTEACSEFRNACARRHDRWTGWEPGEPVGAAWGNPEFPHDLKSRLRDWFLSPVIYLDTMSVTEKSVRVFATEWKRVRPTLLYGHAHSIFLLAEYVRKLDLTGISPKGILSTSMMLMPHERRTIEDVFGIKVTDRYGCEEVSLIASECEKHEGMHLNIEHLFIEFIKDDGTLAAPGEPGKIVVTDLMNRAMPFIRYQVEDVGIPSDRECSCGRGLPLMEHVTGRIADFLIKRDGTRIAGVSLIENTLTKIPGIEQMQIIQETVNIITINLVVGDGFGQDEENELVTYFHGLFGNESKVLINRKKIIATETNGKYMFSICRVKLD</sequence>
<proteinExistence type="predicted"/>
<dbReference type="GO" id="GO:0016874">
    <property type="term" value="F:ligase activity"/>
    <property type="evidence" value="ECO:0007669"/>
    <property type="project" value="UniProtKB-KW"/>
</dbReference>
<name>A0A5A9XBX1_9BACT</name>
<organism evidence="1 2">
    <name type="scientific">Oryzomonas rubra</name>
    <dbReference type="NCBI Taxonomy" id="2509454"/>
    <lineage>
        <taxon>Bacteria</taxon>
        <taxon>Pseudomonadati</taxon>
        <taxon>Thermodesulfobacteriota</taxon>
        <taxon>Desulfuromonadia</taxon>
        <taxon>Geobacterales</taxon>
        <taxon>Geobacteraceae</taxon>
        <taxon>Oryzomonas</taxon>
    </lineage>
</organism>
<dbReference type="RefSeq" id="WP_149308031.1">
    <property type="nucleotide sequence ID" value="NZ_SRSD01000007.1"/>
</dbReference>
<dbReference type="PANTHER" id="PTHR36932:SF1">
    <property type="entry name" value="CAPSULAR POLYSACCHARIDE BIOSYNTHESIS PROTEIN"/>
    <property type="match status" value="1"/>
</dbReference>
<gene>
    <name evidence="1" type="ORF">ET418_12680</name>
</gene>
<evidence type="ECO:0000313" key="1">
    <source>
        <dbReference type="EMBL" id="KAA0890506.1"/>
    </source>
</evidence>
<dbReference type="PANTHER" id="PTHR36932">
    <property type="entry name" value="CAPSULAR POLYSACCHARIDE BIOSYNTHESIS PROTEIN"/>
    <property type="match status" value="1"/>
</dbReference>
<dbReference type="AlphaFoldDB" id="A0A5A9XBX1"/>
<protein>
    <submittedName>
        <fullName evidence="1">Phenylacetate--CoA ligase family protein</fullName>
    </submittedName>
</protein>
<accession>A0A5A9XBX1</accession>
<dbReference type="Proteomes" id="UP000324298">
    <property type="component" value="Unassembled WGS sequence"/>
</dbReference>
<reference evidence="1 2" key="1">
    <citation type="submission" date="2019-04" db="EMBL/GenBank/DDBJ databases">
        <title>Geobacter ruber sp. nov., ferric-reducing bacteria isolated from paddy soil.</title>
        <authorList>
            <person name="Xu Z."/>
            <person name="Masuda Y."/>
            <person name="Itoh H."/>
            <person name="Senoo K."/>
        </authorList>
    </citation>
    <scope>NUCLEOTIDE SEQUENCE [LARGE SCALE GENOMIC DNA]</scope>
    <source>
        <strain evidence="1 2">Red88</strain>
    </source>
</reference>
<dbReference type="SUPFAM" id="SSF56801">
    <property type="entry name" value="Acetyl-CoA synthetase-like"/>
    <property type="match status" value="1"/>
</dbReference>
<dbReference type="Gene3D" id="3.40.50.12780">
    <property type="entry name" value="N-terminal domain of ligase-like"/>
    <property type="match status" value="1"/>
</dbReference>
<keyword evidence="1" id="KW-0436">Ligase</keyword>